<evidence type="ECO:0000313" key="2">
    <source>
        <dbReference type="Proteomes" id="UP001153148"/>
    </source>
</evidence>
<keyword evidence="2" id="KW-1185">Reference proteome</keyword>
<dbReference type="Gene3D" id="1.20.58.1480">
    <property type="match status" value="1"/>
</dbReference>
<proteinExistence type="predicted"/>
<sequence length="207" mass="23113">MAVPATQVASERLVSTAGNIISLGRENLLPEHAEQLGKSCDAEYIGLTTGSLRQRMNNYLSDTQDLDKPVPIHADTHNQDFQTCYTTKILKAFPKQFSTKTVGTGPSMDYQIKITTRPQQKLYKIYENCATHAGHAGLSIPTDPIDLSYWVAQNLPLSDEQRLTVLKLDSAIQRLRWELNALQKVAVARHAMQMNHSAVAQRYGMTD</sequence>
<evidence type="ECO:0000313" key="1">
    <source>
        <dbReference type="EMBL" id="CAG2054719.1"/>
    </source>
</evidence>
<organism evidence="1 2">
    <name type="scientific">Timema podura</name>
    <name type="common">Walking stick</name>
    <dbReference type="NCBI Taxonomy" id="61482"/>
    <lineage>
        <taxon>Eukaryota</taxon>
        <taxon>Metazoa</taxon>
        <taxon>Ecdysozoa</taxon>
        <taxon>Arthropoda</taxon>
        <taxon>Hexapoda</taxon>
        <taxon>Insecta</taxon>
        <taxon>Pterygota</taxon>
        <taxon>Neoptera</taxon>
        <taxon>Polyneoptera</taxon>
        <taxon>Phasmatodea</taxon>
        <taxon>Timematodea</taxon>
        <taxon>Timematoidea</taxon>
        <taxon>Timematidae</taxon>
        <taxon>Timema</taxon>
    </lineage>
</organism>
<accession>A0ABN7NIV6</accession>
<name>A0ABN7NIV6_TIMPD</name>
<reference evidence="1" key="1">
    <citation type="submission" date="2021-03" db="EMBL/GenBank/DDBJ databases">
        <authorList>
            <person name="Tran Van P."/>
        </authorList>
    </citation>
    <scope>NUCLEOTIDE SEQUENCE</scope>
</reference>
<dbReference type="EMBL" id="CAJPIN010001650">
    <property type="protein sequence ID" value="CAG2054719.1"/>
    <property type="molecule type" value="Genomic_DNA"/>
</dbReference>
<comment type="caution">
    <text evidence="1">The sequence shown here is derived from an EMBL/GenBank/DDBJ whole genome shotgun (WGS) entry which is preliminary data.</text>
</comment>
<protein>
    <submittedName>
        <fullName evidence="1">Uncharacterized protein</fullName>
    </submittedName>
</protein>
<gene>
    <name evidence="1" type="ORF">TPAB3V08_LOCUS1740</name>
</gene>
<dbReference type="Proteomes" id="UP001153148">
    <property type="component" value="Unassembled WGS sequence"/>
</dbReference>